<sequence>MIRLSQYTILICFSGAELRCCLLGLLGDVAEQNPASVYDELAALYDMLSGIKAELLSSVCENASDFLNACMKHAELTQSKIYANREEDLLIVDNNMDQQALPIDEQEVAEAIQGSNVNEDNDDQNAQLPDVEVCVCKKRGLGAVYQ</sequence>
<dbReference type="EMBL" id="CM047582">
    <property type="protein sequence ID" value="KAI9914440.1"/>
    <property type="molecule type" value="Genomic_DNA"/>
</dbReference>
<keyword evidence="2" id="KW-1185">Reference proteome</keyword>
<name>A0ACC0W6J5_9STRA</name>
<protein>
    <submittedName>
        <fullName evidence="1">Uncharacterized protein</fullName>
    </submittedName>
</protein>
<organism evidence="1 2">
    <name type="scientific">Peronosclerospora sorghi</name>
    <dbReference type="NCBI Taxonomy" id="230839"/>
    <lineage>
        <taxon>Eukaryota</taxon>
        <taxon>Sar</taxon>
        <taxon>Stramenopiles</taxon>
        <taxon>Oomycota</taxon>
        <taxon>Peronosporomycetes</taxon>
        <taxon>Peronosporales</taxon>
        <taxon>Peronosporaceae</taxon>
        <taxon>Peronosclerospora</taxon>
    </lineage>
</organism>
<comment type="caution">
    <text evidence="1">The sequence shown here is derived from an EMBL/GenBank/DDBJ whole genome shotgun (WGS) entry which is preliminary data.</text>
</comment>
<accession>A0ACC0W6J5</accession>
<proteinExistence type="predicted"/>
<reference evidence="1 2" key="1">
    <citation type="journal article" date="2022" name="bioRxiv">
        <title>The genome of the oomycete Peronosclerospora sorghi, a cosmopolitan pathogen of maize and sorghum, is inflated with dispersed pseudogenes.</title>
        <authorList>
            <person name="Fletcher K."/>
            <person name="Martin F."/>
            <person name="Isakeit T."/>
            <person name="Cavanaugh K."/>
            <person name="Magill C."/>
            <person name="Michelmore R."/>
        </authorList>
    </citation>
    <scope>NUCLEOTIDE SEQUENCE [LARGE SCALE GENOMIC DNA]</scope>
    <source>
        <strain evidence="1">P6</strain>
    </source>
</reference>
<evidence type="ECO:0000313" key="1">
    <source>
        <dbReference type="EMBL" id="KAI9914440.1"/>
    </source>
</evidence>
<dbReference type="Proteomes" id="UP001163321">
    <property type="component" value="Chromosome 3"/>
</dbReference>
<evidence type="ECO:0000313" key="2">
    <source>
        <dbReference type="Proteomes" id="UP001163321"/>
    </source>
</evidence>
<gene>
    <name evidence="1" type="ORF">PsorP6_007581</name>
</gene>